<keyword evidence="11" id="KW-0443">Lipid metabolism</keyword>
<keyword evidence="5" id="KW-0808">Transferase</keyword>
<dbReference type="AlphaFoldDB" id="A0A2N1UP27"/>
<keyword evidence="9 17" id="KW-0067">ATP-binding</keyword>
<feature type="transmembrane region" description="Helical" evidence="19">
    <location>
        <begin position="29"/>
        <end position="48"/>
    </location>
</feature>
<organism evidence="20 21">
    <name type="scientific">Candidatus Kuenenbacteria bacterium HGW-Kuenenbacteria-1</name>
    <dbReference type="NCBI Taxonomy" id="2013812"/>
    <lineage>
        <taxon>Bacteria</taxon>
        <taxon>Candidatus Kueneniibacteriota</taxon>
    </lineage>
</organism>
<evidence type="ECO:0000256" key="10">
    <source>
        <dbReference type="ARBA" id="ARBA00022989"/>
    </source>
</evidence>
<feature type="binding site" evidence="18">
    <location>
        <position position="74"/>
    </location>
    <ligand>
        <name>a divalent metal cation</name>
        <dbReference type="ChEBI" id="CHEBI:60240"/>
    </ligand>
</feature>
<dbReference type="Pfam" id="PF01219">
    <property type="entry name" value="DAGK_prokar"/>
    <property type="match status" value="1"/>
</dbReference>
<evidence type="ECO:0000256" key="2">
    <source>
        <dbReference type="ARBA" id="ARBA00005967"/>
    </source>
</evidence>
<dbReference type="GO" id="GO:0008654">
    <property type="term" value="P:phospholipid biosynthetic process"/>
    <property type="evidence" value="ECO:0007669"/>
    <property type="project" value="UniProtKB-KW"/>
</dbReference>
<feature type="transmembrane region" description="Helical" evidence="19">
    <location>
        <begin position="54"/>
        <end position="73"/>
    </location>
</feature>
<evidence type="ECO:0000256" key="14">
    <source>
        <dbReference type="ARBA" id="ARBA00023264"/>
    </source>
</evidence>
<feature type="binding site" evidence="17">
    <location>
        <begin position="92"/>
        <end position="93"/>
    </location>
    <ligand>
        <name>ATP</name>
        <dbReference type="ChEBI" id="CHEBI:30616"/>
    </ligand>
</feature>
<evidence type="ECO:0000256" key="6">
    <source>
        <dbReference type="ARBA" id="ARBA00022692"/>
    </source>
</evidence>
<keyword evidence="6 19" id="KW-0812">Transmembrane</keyword>
<keyword evidence="18" id="KW-0460">Magnesium</keyword>
<sequence length="121" mass="14083">MVFYFKKFLKSFEHSFRGLKNALIWEQNLKIQLCVSFIVIFLMFYFPTRNLEKVALILVIAAVLILELINTIFERLSDILKPRIHDYIKDIKDIMAATVLIASICAIIIGLLILGPYFMKL</sequence>
<dbReference type="InterPro" id="IPR036945">
    <property type="entry name" value="DAGK_sf"/>
</dbReference>
<proteinExistence type="inferred from homology"/>
<keyword evidence="7 17" id="KW-0547">Nucleotide-binding</keyword>
<evidence type="ECO:0000256" key="7">
    <source>
        <dbReference type="ARBA" id="ARBA00022741"/>
    </source>
</evidence>
<keyword evidence="13" id="KW-0594">Phospholipid biosynthesis</keyword>
<evidence type="ECO:0000256" key="3">
    <source>
        <dbReference type="ARBA" id="ARBA00022475"/>
    </source>
</evidence>
<evidence type="ECO:0000256" key="5">
    <source>
        <dbReference type="ARBA" id="ARBA00022679"/>
    </source>
</evidence>
<evidence type="ECO:0000313" key="20">
    <source>
        <dbReference type="EMBL" id="PKL72571.1"/>
    </source>
</evidence>
<feature type="binding site" evidence="17">
    <location>
        <position position="74"/>
    </location>
    <ligand>
        <name>ATP</name>
        <dbReference type="ChEBI" id="CHEBI:30616"/>
    </ligand>
</feature>
<evidence type="ECO:0000256" key="13">
    <source>
        <dbReference type="ARBA" id="ARBA00023209"/>
    </source>
</evidence>
<dbReference type="GO" id="GO:0005524">
    <property type="term" value="F:ATP binding"/>
    <property type="evidence" value="ECO:0007669"/>
    <property type="project" value="UniProtKB-KW"/>
</dbReference>
<dbReference type="GO" id="GO:0046872">
    <property type="term" value="F:metal ion binding"/>
    <property type="evidence" value="ECO:0007669"/>
    <property type="project" value="UniProtKB-KW"/>
</dbReference>
<evidence type="ECO:0000256" key="4">
    <source>
        <dbReference type="ARBA" id="ARBA00022516"/>
    </source>
</evidence>
<feature type="binding site" evidence="18">
    <location>
        <position position="26"/>
    </location>
    <ligand>
        <name>a divalent metal cation</name>
        <dbReference type="ChEBI" id="CHEBI:60240"/>
    </ligand>
</feature>
<dbReference type="PANTHER" id="PTHR34299:SF1">
    <property type="entry name" value="DIACYLGLYCEROL KINASE"/>
    <property type="match status" value="1"/>
</dbReference>
<dbReference type="PANTHER" id="PTHR34299">
    <property type="entry name" value="DIACYLGLYCEROL KINASE"/>
    <property type="match status" value="1"/>
</dbReference>
<feature type="binding site" evidence="16">
    <location>
        <position position="67"/>
    </location>
    <ligand>
        <name>substrate</name>
    </ligand>
</feature>
<keyword evidence="10 19" id="KW-1133">Transmembrane helix</keyword>
<evidence type="ECO:0000256" key="11">
    <source>
        <dbReference type="ARBA" id="ARBA00023098"/>
    </source>
</evidence>
<feature type="binding site" evidence="17">
    <location>
        <position position="26"/>
    </location>
    <ligand>
        <name>ATP</name>
        <dbReference type="ChEBI" id="CHEBI:30616"/>
    </ligand>
</feature>
<evidence type="ECO:0000256" key="12">
    <source>
        <dbReference type="ARBA" id="ARBA00023136"/>
    </source>
</evidence>
<gene>
    <name evidence="20" type="ORF">CVV26_00985</name>
</gene>
<name>A0A2N1UP27_9BACT</name>
<evidence type="ECO:0000256" key="17">
    <source>
        <dbReference type="PIRSR" id="PIRSR600829-3"/>
    </source>
</evidence>
<evidence type="ECO:0000256" key="1">
    <source>
        <dbReference type="ARBA" id="ARBA00004651"/>
    </source>
</evidence>
<evidence type="ECO:0000256" key="16">
    <source>
        <dbReference type="PIRSR" id="PIRSR600829-2"/>
    </source>
</evidence>
<dbReference type="GO" id="GO:0016301">
    <property type="term" value="F:kinase activity"/>
    <property type="evidence" value="ECO:0007669"/>
    <property type="project" value="UniProtKB-KW"/>
</dbReference>
<protein>
    <submittedName>
        <fullName evidence="20">Diacylglycerol kinase</fullName>
    </submittedName>
</protein>
<evidence type="ECO:0000256" key="9">
    <source>
        <dbReference type="ARBA" id="ARBA00022840"/>
    </source>
</evidence>
<keyword evidence="18" id="KW-0479">Metal-binding</keyword>
<dbReference type="Gene3D" id="1.10.287.3610">
    <property type="match status" value="1"/>
</dbReference>
<comment type="cofactor">
    <cofactor evidence="18">
        <name>Mg(2+)</name>
        <dbReference type="ChEBI" id="CHEBI:18420"/>
    </cofactor>
    <text evidence="18">Mn(2+), Zn(2+), Cd(2+) and Co(2+) support activity to lesser extents.</text>
</comment>
<evidence type="ECO:0000256" key="15">
    <source>
        <dbReference type="PIRSR" id="PIRSR600829-1"/>
    </source>
</evidence>
<dbReference type="EMBL" id="PGYQ01000002">
    <property type="protein sequence ID" value="PKL72571.1"/>
    <property type="molecule type" value="Genomic_DNA"/>
</dbReference>
<reference evidence="20 21" key="1">
    <citation type="journal article" date="2017" name="ISME J.">
        <title>Potential for microbial H2 and metal transformations associated with novel bacteria and archaea in deep terrestrial subsurface sediments.</title>
        <authorList>
            <person name="Hernsdorf A.W."/>
            <person name="Amano Y."/>
            <person name="Miyakawa K."/>
            <person name="Ise K."/>
            <person name="Suzuki Y."/>
            <person name="Anantharaman K."/>
            <person name="Probst A."/>
            <person name="Burstein D."/>
            <person name="Thomas B.C."/>
            <person name="Banfield J.F."/>
        </authorList>
    </citation>
    <scope>NUCLEOTIDE SEQUENCE [LARGE SCALE GENOMIC DNA]</scope>
    <source>
        <strain evidence="20">HGW-Kuenenbacteria-1</strain>
    </source>
</reference>
<dbReference type="GO" id="GO:0005886">
    <property type="term" value="C:plasma membrane"/>
    <property type="evidence" value="ECO:0007669"/>
    <property type="project" value="UniProtKB-SubCell"/>
</dbReference>
<keyword evidence="3" id="KW-1003">Cell membrane</keyword>
<dbReference type="Proteomes" id="UP000233414">
    <property type="component" value="Unassembled WGS sequence"/>
</dbReference>
<comment type="similarity">
    <text evidence="2">Belongs to the bacterial diacylglycerol kinase family.</text>
</comment>
<keyword evidence="4" id="KW-0444">Lipid biosynthesis</keyword>
<feature type="transmembrane region" description="Helical" evidence="19">
    <location>
        <begin position="94"/>
        <end position="119"/>
    </location>
</feature>
<evidence type="ECO:0000313" key="21">
    <source>
        <dbReference type="Proteomes" id="UP000233414"/>
    </source>
</evidence>
<keyword evidence="8 20" id="KW-0418">Kinase</keyword>
<evidence type="ECO:0000256" key="18">
    <source>
        <dbReference type="PIRSR" id="PIRSR600829-4"/>
    </source>
</evidence>
<dbReference type="CDD" id="cd14263">
    <property type="entry name" value="DAGK_IM_like"/>
    <property type="match status" value="1"/>
</dbReference>
<feature type="active site" description="Proton acceptor" evidence="15">
    <location>
        <position position="67"/>
    </location>
</feature>
<evidence type="ECO:0000256" key="8">
    <source>
        <dbReference type="ARBA" id="ARBA00022777"/>
    </source>
</evidence>
<comment type="subcellular location">
    <subcellularLocation>
        <location evidence="1">Cell membrane</location>
        <topology evidence="1">Multi-pass membrane protein</topology>
    </subcellularLocation>
</comment>
<accession>A0A2N1UP27</accession>
<evidence type="ECO:0000256" key="19">
    <source>
        <dbReference type="SAM" id="Phobius"/>
    </source>
</evidence>
<keyword evidence="14" id="KW-1208">Phospholipid metabolism</keyword>
<comment type="caution">
    <text evidence="20">The sequence shown here is derived from an EMBL/GenBank/DDBJ whole genome shotgun (WGS) entry which is preliminary data.</text>
</comment>
<keyword evidence="12 19" id="KW-0472">Membrane</keyword>
<dbReference type="InterPro" id="IPR000829">
    <property type="entry name" value="DAGK"/>
</dbReference>